<dbReference type="Gene3D" id="2.60.40.1930">
    <property type="match status" value="2"/>
</dbReference>
<proteinExistence type="inferred from homology"/>
<dbReference type="InterPro" id="IPR008930">
    <property type="entry name" value="Terpenoid_cyclase/PrenylTrfase"/>
</dbReference>
<keyword evidence="2" id="KW-0646">Protease inhibitor</keyword>
<dbReference type="Gene3D" id="1.50.10.20">
    <property type="match status" value="1"/>
</dbReference>
<evidence type="ECO:0000313" key="11">
    <source>
        <dbReference type="EMBL" id="KAF6717906.1"/>
    </source>
</evidence>
<dbReference type="Pfam" id="PF07678">
    <property type="entry name" value="TED_complement"/>
    <property type="match status" value="1"/>
</dbReference>
<dbReference type="SMART" id="SM01359">
    <property type="entry name" value="A2M_N_2"/>
    <property type="match status" value="1"/>
</dbReference>
<dbReference type="InterPro" id="IPR011625">
    <property type="entry name" value="A2M_N_BRD"/>
</dbReference>
<evidence type="ECO:0000259" key="8">
    <source>
        <dbReference type="SMART" id="SM01359"/>
    </source>
</evidence>
<keyword evidence="4" id="KW-0722">Serine protease inhibitor</keyword>
<feature type="domain" description="Alpha-2-macroglobulin bait region" evidence="8">
    <location>
        <begin position="429"/>
        <end position="561"/>
    </location>
</feature>
<dbReference type="Gene3D" id="2.60.120.1540">
    <property type="match status" value="1"/>
</dbReference>
<dbReference type="InterPro" id="IPR001599">
    <property type="entry name" value="Macroglobln_a2"/>
</dbReference>
<dbReference type="Pfam" id="PF17791">
    <property type="entry name" value="MG3"/>
    <property type="match status" value="1"/>
</dbReference>
<dbReference type="SUPFAM" id="SSF48239">
    <property type="entry name" value="Terpenoid cyclases/Protein prenyltransferases"/>
    <property type="match status" value="1"/>
</dbReference>
<dbReference type="PANTHER" id="PTHR11412:SF136">
    <property type="entry name" value="CD109 ANTIGEN"/>
    <property type="match status" value="1"/>
</dbReference>
<dbReference type="Pfam" id="PF07677">
    <property type="entry name" value="A2M_recep"/>
    <property type="match status" value="1"/>
</dbReference>
<dbReference type="InterPro" id="IPR019742">
    <property type="entry name" value="MacrogloblnA2_CS"/>
</dbReference>
<feature type="domain" description="Alpha-macroglobulin receptor-binding" evidence="10">
    <location>
        <begin position="1267"/>
        <end position="1351"/>
    </location>
</feature>
<reference evidence="11" key="1">
    <citation type="journal article" name="BMC Genomics">
        <title>Long-read sequencing and de novo genome assembly of marine medaka (Oryzias melastigma).</title>
        <authorList>
            <person name="Liang P."/>
            <person name="Saqib H.S.A."/>
            <person name="Ni X."/>
            <person name="Shen Y."/>
        </authorList>
    </citation>
    <scope>NUCLEOTIDE SEQUENCE</scope>
    <source>
        <strain evidence="11">Bigg-433</strain>
    </source>
</reference>
<dbReference type="GO" id="GO:0005615">
    <property type="term" value="C:extracellular space"/>
    <property type="evidence" value="ECO:0007669"/>
    <property type="project" value="InterPro"/>
</dbReference>
<dbReference type="Gene3D" id="2.60.40.10">
    <property type="entry name" value="Immunoglobulins"/>
    <property type="match status" value="1"/>
</dbReference>
<evidence type="ECO:0000256" key="2">
    <source>
        <dbReference type="ARBA" id="ARBA00022690"/>
    </source>
</evidence>
<dbReference type="InterPro" id="IPR036595">
    <property type="entry name" value="A-macroglobulin_rcpt-bd_sf"/>
</dbReference>
<dbReference type="PANTHER" id="PTHR11412">
    <property type="entry name" value="MACROGLOBULIN / COMPLEMENT"/>
    <property type="match status" value="1"/>
</dbReference>
<dbReference type="SMART" id="SM01360">
    <property type="entry name" value="A2M"/>
    <property type="match status" value="1"/>
</dbReference>
<dbReference type="PROSITE" id="PS00477">
    <property type="entry name" value="ALPHA_2_MACROGLOBULIN"/>
    <property type="match status" value="1"/>
</dbReference>
<dbReference type="InterPro" id="IPR047565">
    <property type="entry name" value="Alpha-macroglob_thiol-ester_cl"/>
</dbReference>
<dbReference type="Pfam" id="PF01835">
    <property type="entry name" value="MG2"/>
    <property type="match status" value="1"/>
</dbReference>
<name>A0A834F1N6_ORYME</name>
<evidence type="ECO:0000256" key="1">
    <source>
        <dbReference type="ARBA" id="ARBA00010952"/>
    </source>
</evidence>
<dbReference type="Gene3D" id="2.60.40.690">
    <property type="entry name" value="Alpha-macroglobulin, receptor-binding domain"/>
    <property type="match status" value="1"/>
</dbReference>
<dbReference type="InterPro" id="IPR013783">
    <property type="entry name" value="Ig-like_fold"/>
</dbReference>
<dbReference type="Proteomes" id="UP000646548">
    <property type="component" value="Unassembled WGS sequence"/>
</dbReference>
<dbReference type="InterPro" id="IPR009048">
    <property type="entry name" value="A-macroglobulin_rcpt-bd"/>
</dbReference>
<dbReference type="InterPro" id="IPR041813">
    <property type="entry name" value="A2M_TED"/>
</dbReference>
<keyword evidence="5" id="KW-0882">Thioester bond</keyword>
<dbReference type="Pfam" id="PF07703">
    <property type="entry name" value="A2M_BRD"/>
    <property type="match status" value="1"/>
</dbReference>
<dbReference type="Pfam" id="PF00207">
    <property type="entry name" value="A2M"/>
    <property type="match status" value="1"/>
</dbReference>
<keyword evidence="3" id="KW-0732">Signal</keyword>
<evidence type="ECO:0000256" key="7">
    <source>
        <dbReference type="ARBA" id="ARBA00023180"/>
    </source>
</evidence>
<dbReference type="InterPro" id="IPR002890">
    <property type="entry name" value="MG2"/>
</dbReference>
<evidence type="ECO:0000256" key="5">
    <source>
        <dbReference type="ARBA" id="ARBA00022966"/>
    </source>
</evidence>
<comment type="similarity">
    <text evidence="1">Belongs to the protease inhibitor I39 (alpha-2-macroglobulin) family.</text>
</comment>
<dbReference type="SMART" id="SM01419">
    <property type="entry name" value="Thiol-ester_cl"/>
    <property type="match status" value="1"/>
</dbReference>
<dbReference type="InterPro" id="IPR011626">
    <property type="entry name" value="Alpha-macroglobulin_TED"/>
</dbReference>
<dbReference type="GO" id="GO:0004867">
    <property type="term" value="F:serine-type endopeptidase inhibitor activity"/>
    <property type="evidence" value="ECO:0007669"/>
    <property type="project" value="UniProtKB-KW"/>
</dbReference>
<evidence type="ECO:0000259" key="9">
    <source>
        <dbReference type="SMART" id="SM01360"/>
    </source>
</evidence>
<comment type="caution">
    <text evidence="11">The sequence shown here is derived from an EMBL/GenBank/DDBJ whole genome shotgun (WGS) entry which is preliminary data.</text>
</comment>
<dbReference type="SMART" id="SM01361">
    <property type="entry name" value="A2M_recep"/>
    <property type="match status" value="1"/>
</dbReference>
<dbReference type="CDD" id="cd02897">
    <property type="entry name" value="A2M_2"/>
    <property type="match status" value="1"/>
</dbReference>
<feature type="domain" description="Alpha-2-macroglobulin" evidence="9">
    <location>
        <begin position="644"/>
        <end position="735"/>
    </location>
</feature>
<evidence type="ECO:0000313" key="12">
    <source>
        <dbReference type="Proteomes" id="UP000646548"/>
    </source>
</evidence>
<dbReference type="InterPro" id="IPR050473">
    <property type="entry name" value="A2M/Complement_sys"/>
</dbReference>
<gene>
    <name evidence="11" type="ORF">FQA47_024894</name>
</gene>
<protein>
    <submittedName>
        <fullName evidence="11">CD109 antigen</fullName>
    </submittedName>
</protein>
<evidence type="ECO:0000259" key="10">
    <source>
        <dbReference type="SMART" id="SM01361"/>
    </source>
</evidence>
<accession>A0A834F1N6</accession>
<keyword evidence="7" id="KW-0325">Glycoprotein</keyword>
<keyword evidence="6" id="KW-1015">Disulfide bond</keyword>
<dbReference type="EMBL" id="WKFB01000789">
    <property type="protein sequence ID" value="KAF6717906.1"/>
    <property type="molecule type" value="Genomic_DNA"/>
</dbReference>
<dbReference type="InterPro" id="IPR041555">
    <property type="entry name" value="MG3"/>
</dbReference>
<dbReference type="SUPFAM" id="SSF49410">
    <property type="entry name" value="Alpha-macroglobulin receptor domain"/>
    <property type="match status" value="1"/>
</dbReference>
<dbReference type="FunFam" id="1.50.10.20:FF:000001">
    <property type="entry name" value="CD109 isoform 1"/>
    <property type="match status" value="1"/>
</dbReference>
<evidence type="ECO:0000256" key="4">
    <source>
        <dbReference type="ARBA" id="ARBA00022900"/>
    </source>
</evidence>
<sequence length="1407" mass="154632">MKESSWTGPGIVRVTGMLHAGAPTPLAVTLFSDSSASVTAEVEHGNTKIALTQNIQGGSTSVVYLPPLPGSIPHNSLLKLNVWGNKDNQIIFTNTTNVTFSHRNVSSFIQTDRSSYRPGHTIKIRVVSLQLDNHPYRGKLKISLQDPGGETAAEWESTGSLGIFLQEFALPQKCPLGQWKITTAVNDATDEKVFTVEEPVAEVPQFEVLVKSSPWVLAGHDISGSVRALYRSGQPVQGTLEVNLTYTSATSSTPSIVQLKQTKTIYGSAQFFFSKDQFQTLQSTAGSRDQVKVHIAARVHDSSTGSEVNKAAEVRLTHTPYQFHFLHFSQPLKPSLDFSARLQITRYDKSPLSLEELLTSAVVEVTQSDASKNAKNTTLMFPVSENGTVNVQFKLQEQIATLFIVVKFRSSLQSLTLYNNHSSPSGSYVQISHDSETPAQIGSALQLNVESTFKLGRLQYVVSSKGQVVAAGTKNSSTFSLTPDLSWSPLACVTVYCLTSDGELISHSVFIPIQKPNLVTLNWSKEKAQPGEEVSLTVATTESKVQVGIVVTGTDSNTLQSAPDSMLEQVCRKLMLVIQVIMTSTFITMTNIFCYTGLEKLLMINKRKRIQTLKYKLLRNTSSLYTEAQVQKYLKYYWMDGTDSVAWFDTFVNDKSSTSEKITVPGGVTSLGAFALVMSENLGLGFTPVPQKLTVSKDFSLSVVAPPHIIRGEEIVLEAKIFNYLEQDLEVIVLLAQSEAFKFVLSNPRHMSVINAKQFTIGSRASGSALFPIEPLVLGETEISVEAISMDASDSIVWKLMVKPEGIEQSSSQTLFLELAPQSDSNSRSISFSFPPHVVPGSQMARVALGGDILALSINNLDSLVQVPTGCGEQNMVHLAPSLYVLQYLDKSGQDDAEIRSRALAYLTKGYKTQLSYQRDDGSFSAFGKSDASGSTWLTAFVLRCFLQAQTYIQVDQDLLIRALMWLLQHQGPQGQFLEVGRLIHTEMQGGMDDSSVALTAFVLVAFLEDDSYKEKYASNVSLALNYLENKLSSGVVSNYSLSLVAYALARGNRPLASRALSELRSRADNIDGVMMWTPSAGLNSHDLSRPQSAQIEMAAYVLLALFVRGSFIEGIALMKWLSIQRNHLGGFGTTQDTVIALQALAYYAAFSGANAINVKIDVSSSTSSFSMPFTINSTSYRTYQNQKINAEKDLPLNIYIEGEGFALVQLNVFYNVENQTLLQSPQQASDEEAFSLNIRLSENSNHSNMILSVCTRLKDNQIIPNTGMVIVDVGMLSGLGLLPEATFPSDLVRKVESTPEKVLLYLDSLNKTEVCIRFPIVRNYKVARVRDAMVLVYDYYEPTRRAQRTYNSETLYSRESCSFCGENCNLCQSGIYISSTHSLAADDRTFCWSVLFLGAAASLFVV</sequence>
<organism evidence="11 12">
    <name type="scientific">Oryzias melastigma</name>
    <name type="common">Marine medaka</name>
    <dbReference type="NCBI Taxonomy" id="30732"/>
    <lineage>
        <taxon>Eukaryota</taxon>
        <taxon>Metazoa</taxon>
        <taxon>Chordata</taxon>
        <taxon>Craniata</taxon>
        <taxon>Vertebrata</taxon>
        <taxon>Euteleostomi</taxon>
        <taxon>Actinopterygii</taxon>
        <taxon>Neopterygii</taxon>
        <taxon>Teleostei</taxon>
        <taxon>Neoteleostei</taxon>
        <taxon>Acanthomorphata</taxon>
        <taxon>Ovalentaria</taxon>
        <taxon>Atherinomorphae</taxon>
        <taxon>Beloniformes</taxon>
        <taxon>Adrianichthyidae</taxon>
        <taxon>Oryziinae</taxon>
        <taxon>Oryzias</taxon>
    </lineage>
</organism>
<evidence type="ECO:0000256" key="6">
    <source>
        <dbReference type="ARBA" id="ARBA00023157"/>
    </source>
</evidence>
<evidence type="ECO:0000256" key="3">
    <source>
        <dbReference type="ARBA" id="ARBA00022729"/>
    </source>
</evidence>
<dbReference type="Gene3D" id="2.60.40.1940">
    <property type="match status" value="1"/>
</dbReference>